<dbReference type="GO" id="GO:0005975">
    <property type="term" value="P:carbohydrate metabolic process"/>
    <property type="evidence" value="ECO:0007669"/>
    <property type="project" value="InterPro"/>
</dbReference>
<dbReference type="OrthoDB" id="551193at2759"/>
<evidence type="ECO:0000313" key="3">
    <source>
        <dbReference type="Proteomes" id="UP000747110"/>
    </source>
</evidence>
<keyword evidence="3" id="KW-1185">Reference proteome</keyword>
<dbReference type="Proteomes" id="UP000747110">
    <property type="component" value="Unassembled WGS sequence"/>
</dbReference>
<evidence type="ECO:0008006" key="4">
    <source>
        <dbReference type="Google" id="ProtNLM"/>
    </source>
</evidence>
<evidence type="ECO:0000313" key="2">
    <source>
        <dbReference type="EMBL" id="GIL83533.1"/>
    </source>
</evidence>
<reference evidence="2" key="1">
    <citation type="journal article" date="2021" name="Proc. Natl. Acad. Sci. U.S.A.">
        <title>Three genomes in the algal genus Volvox reveal the fate of a haploid sex-determining region after a transition to homothallism.</title>
        <authorList>
            <person name="Yamamoto K."/>
            <person name="Hamaji T."/>
            <person name="Kawai-Toyooka H."/>
            <person name="Matsuzaki R."/>
            <person name="Takahashi F."/>
            <person name="Nishimura Y."/>
            <person name="Kawachi M."/>
            <person name="Noguchi H."/>
            <person name="Minakuchi Y."/>
            <person name="Umen J.G."/>
            <person name="Toyoda A."/>
            <person name="Nozaki H."/>
        </authorList>
    </citation>
    <scope>NUCLEOTIDE SEQUENCE</scope>
    <source>
        <strain evidence="2">NIES-3786</strain>
    </source>
</reference>
<feature type="region of interest" description="Disordered" evidence="1">
    <location>
        <begin position="283"/>
        <end position="306"/>
    </location>
</feature>
<proteinExistence type="predicted"/>
<dbReference type="Gene3D" id="1.50.10.10">
    <property type="match status" value="1"/>
</dbReference>
<dbReference type="InterPro" id="IPR012341">
    <property type="entry name" value="6hp_glycosidase-like_sf"/>
</dbReference>
<organism evidence="2 3">
    <name type="scientific">Volvox reticuliferus</name>
    <dbReference type="NCBI Taxonomy" id="1737510"/>
    <lineage>
        <taxon>Eukaryota</taxon>
        <taxon>Viridiplantae</taxon>
        <taxon>Chlorophyta</taxon>
        <taxon>core chlorophytes</taxon>
        <taxon>Chlorophyceae</taxon>
        <taxon>CS clade</taxon>
        <taxon>Chlamydomonadales</taxon>
        <taxon>Volvocaceae</taxon>
        <taxon>Volvox</taxon>
    </lineage>
</organism>
<sequence>MAIGAFALASRALASEPQVERLFPSEGRPPGAYLHAAQRVASFVRHHLWDPAAGGGAGRLRRSFCKGPSAVQGFADDYSALISGLLDLYECGGGREWLEWAMQLQAVQDQLFWDSHSGGYFSTADPASADADPSIRIRIKDDYDGAEPTASSVAAINLLRLAGMVPERPSPSSYGNAGGAFEVPSMSYDEAAQRTLASFAARLTQSPLAVPYMCCAAHMLSKRPARQVIVAGPAGAPDTSALLDAVHASYCPDKVVLVLDPTNPGEMEFWRAHNPPAHAMVASHFAKSQQPREGPASGAGGPDPSSGANAMTATAFICQNYTCQAPTIDPVRVRQLLTQQATPGSAQPLLQHFDVKL</sequence>
<accession>A0A8J4CLS4</accession>
<dbReference type="InterPro" id="IPR024705">
    <property type="entry name" value="Ssp411"/>
</dbReference>
<dbReference type="AlphaFoldDB" id="A0A8J4CLS4"/>
<dbReference type="PANTHER" id="PTHR42899">
    <property type="entry name" value="SPERMATOGENESIS-ASSOCIATED PROTEIN 20"/>
    <property type="match status" value="1"/>
</dbReference>
<comment type="caution">
    <text evidence="2">The sequence shown here is derived from an EMBL/GenBank/DDBJ whole genome shotgun (WGS) entry which is preliminary data.</text>
</comment>
<dbReference type="PANTHER" id="PTHR42899:SF1">
    <property type="entry name" value="SPERMATOGENESIS-ASSOCIATED PROTEIN 20"/>
    <property type="match status" value="1"/>
</dbReference>
<dbReference type="InterPro" id="IPR008928">
    <property type="entry name" value="6-hairpin_glycosidase_sf"/>
</dbReference>
<dbReference type="SUPFAM" id="SSF48208">
    <property type="entry name" value="Six-hairpin glycosidases"/>
    <property type="match status" value="1"/>
</dbReference>
<protein>
    <recommendedName>
        <fullName evidence="4">Spermatogenesis-associated protein 20</fullName>
    </recommendedName>
</protein>
<evidence type="ECO:0000256" key="1">
    <source>
        <dbReference type="SAM" id="MobiDB-lite"/>
    </source>
</evidence>
<dbReference type="EMBL" id="BNCP01000027">
    <property type="protein sequence ID" value="GIL83533.1"/>
    <property type="molecule type" value="Genomic_DNA"/>
</dbReference>
<name>A0A8J4CLS4_9CHLO</name>
<gene>
    <name evidence="2" type="ORF">Vretifemale_12327</name>
</gene>
<dbReference type="GO" id="GO:0009507">
    <property type="term" value="C:chloroplast"/>
    <property type="evidence" value="ECO:0007669"/>
    <property type="project" value="TreeGrafter"/>
</dbReference>